<evidence type="ECO:0000256" key="1">
    <source>
        <dbReference type="ARBA" id="ARBA00009759"/>
    </source>
</evidence>
<keyword evidence="3 4" id="KW-0460">Magnesium</keyword>
<sequence length="276" mass="30734">MKDLRQIDGDWIGQQLRRCAETIILPGYQRVASSRKPDGSIVTSADIDSQNFLQDALLRRYPEIPLLGEEMSAAEQAERLRRAELLWCLDPLDGTSNFAAGVPVFGISLALLDDAGPLQAWIYDPTRETLFTARRGGGAFVNGTPLHTRQAPNLRATVGVVDYKRLTRELALRLLTQQPFHSQRNFGSCVLEWSWLAAGYYHFYLHGAQQLWDRAAGSLILQEAGGQMSTLDGVALPLRNLQKTSVLATLDPQLHAAWREYLANVATESILRHPAE</sequence>
<dbReference type="EMBL" id="JAAXYO010000033">
    <property type="protein sequence ID" value="MBU2787074.1"/>
    <property type="molecule type" value="Genomic_DNA"/>
</dbReference>
<feature type="binding site" evidence="4">
    <location>
        <position position="92"/>
    </location>
    <ligand>
        <name>Mg(2+)</name>
        <dbReference type="ChEBI" id="CHEBI:18420"/>
        <label>1</label>
        <note>catalytic</note>
    </ligand>
</feature>
<protein>
    <submittedName>
        <fullName evidence="5">Inositol monophosphatase family protein</fullName>
    </submittedName>
</protein>
<feature type="binding site" evidence="4">
    <location>
        <position position="213"/>
    </location>
    <ligand>
        <name>Mg(2+)</name>
        <dbReference type="ChEBI" id="CHEBI:18420"/>
        <label>1</label>
        <note>catalytic</note>
    </ligand>
</feature>
<organism evidence="5 6">
    <name type="scientific">Igneacidithiobacillus copahuensis</name>
    <dbReference type="NCBI Taxonomy" id="2724909"/>
    <lineage>
        <taxon>Bacteria</taxon>
        <taxon>Pseudomonadati</taxon>
        <taxon>Pseudomonadota</taxon>
        <taxon>Acidithiobacillia</taxon>
        <taxon>Acidithiobacillales</taxon>
        <taxon>Acidithiobacillaceae</taxon>
        <taxon>Igneacidithiobacillus</taxon>
    </lineage>
</organism>
<accession>A0AAE2YN02</accession>
<dbReference type="Pfam" id="PF00459">
    <property type="entry name" value="Inositol_P"/>
    <property type="match status" value="1"/>
</dbReference>
<feature type="binding site" evidence="4">
    <location>
        <position position="93"/>
    </location>
    <ligand>
        <name>Mg(2+)</name>
        <dbReference type="ChEBI" id="CHEBI:18420"/>
        <label>2</label>
    </ligand>
</feature>
<dbReference type="Proteomes" id="UP001197378">
    <property type="component" value="Unassembled WGS sequence"/>
</dbReference>
<dbReference type="InterPro" id="IPR000760">
    <property type="entry name" value="Inositol_monophosphatase-like"/>
</dbReference>
<name>A0AAE2YN02_9PROT</name>
<feature type="binding site" evidence="4">
    <location>
        <position position="69"/>
    </location>
    <ligand>
        <name>Mg(2+)</name>
        <dbReference type="ChEBI" id="CHEBI:18420"/>
        <label>1</label>
        <note>catalytic</note>
    </ligand>
</feature>
<dbReference type="GO" id="GO:0008934">
    <property type="term" value="F:inositol monophosphate 1-phosphatase activity"/>
    <property type="evidence" value="ECO:0007669"/>
    <property type="project" value="TreeGrafter"/>
</dbReference>
<dbReference type="Gene3D" id="3.30.540.10">
    <property type="entry name" value="Fructose-1,6-Bisphosphatase, subunit A, domain 1"/>
    <property type="match status" value="1"/>
</dbReference>
<dbReference type="InterPro" id="IPR020550">
    <property type="entry name" value="Inositol_monophosphatase_CS"/>
</dbReference>
<evidence type="ECO:0000313" key="6">
    <source>
        <dbReference type="Proteomes" id="UP001197378"/>
    </source>
</evidence>
<evidence type="ECO:0000256" key="4">
    <source>
        <dbReference type="PIRSR" id="PIRSR600760-2"/>
    </source>
</evidence>
<feature type="binding site" evidence="4">
    <location>
        <position position="90"/>
    </location>
    <ligand>
        <name>Mg(2+)</name>
        <dbReference type="ChEBI" id="CHEBI:18420"/>
        <label>2</label>
    </ligand>
</feature>
<dbReference type="AlphaFoldDB" id="A0AAE2YN02"/>
<dbReference type="GO" id="GO:0046872">
    <property type="term" value="F:metal ion binding"/>
    <property type="evidence" value="ECO:0007669"/>
    <property type="project" value="UniProtKB-KW"/>
</dbReference>
<evidence type="ECO:0000256" key="3">
    <source>
        <dbReference type="ARBA" id="ARBA00022842"/>
    </source>
</evidence>
<dbReference type="Gene3D" id="3.40.190.80">
    <property type="match status" value="1"/>
</dbReference>
<dbReference type="PANTHER" id="PTHR20854:SF4">
    <property type="entry name" value="INOSITOL-1-MONOPHOSPHATASE-RELATED"/>
    <property type="match status" value="1"/>
</dbReference>
<dbReference type="SUPFAM" id="SSF56655">
    <property type="entry name" value="Carbohydrate phosphatase"/>
    <property type="match status" value="1"/>
</dbReference>
<evidence type="ECO:0000313" key="5">
    <source>
        <dbReference type="EMBL" id="MBU2787074.1"/>
    </source>
</evidence>
<dbReference type="RefSeq" id="WP_215871393.1">
    <property type="nucleotide sequence ID" value="NZ_JAAXYO010000033.1"/>
</dbReference>
<comment type="similarity">
    <text evidence="1">Belongs to the inositol monophosphatase superfamily.</text>
</comment>
<comment type="cofactor">
    <cofactor evidence="4">
        <name>Mg(2+)</name>
        <dbReference type="ChEBI" id="CHEBI:18420"/>
    </cofactor>
</comment>
<evidence type="ECO:0000256" key="2">
    <source>
        <dbReference type="ARBA" id="ARBA00022723"/>
    </source>
</evidence>
<proteinExistence type="inferred from homology"/>
<dbReference type="PROSITE" id="PS00630">
    <property type="entry name" value="IMP_2"/>
    <property type="match status" value="1"/>
</dbReference>
<dbReference type="PRINTS" id="PR00377">
    <property type="entry name" value="IMPHPHTASES"/>
</dbReference>
<dbReference type="GO" id="GO:0046854">
    <property type="term" value="P:phosphatidylinositol phosphate biosynthetic process"/>
    <property type="evidence" value="ECO:0007669"/>
    <property type="project" value="InterPro"/>
</dbReference>
<dbReference type="GO" id="GO:0006020">
    <property type="term" value="P:inositol metabolic process"/>
    <property type="evidence" value="ECO:0007669"/>
    <property type="project" value="TreeGrafter"/>
</dbReference>
<gene>
    <name evidence="5" type="ORF">HFQ13_02420</name>
</gene>
<reference evidence="5" key="1">
    <citation type="journal article" date="2021" name="ISME J.">
        <title>Genomic evolution of the class Acidithiobacillia: deep-branching Proteobacteria living in extreme acidic conditions.</title>
        <authorList>
            <person name="Moya-Beltran A."/>
            <person name="Beard S."/>
            <person name="Rojas-Villalobos C."/>
            <person name="Issotta F."/>
            <person name="Gallardo Y."/>
            <person name="Ulloa R."/>
            <person name="Giaveno A."/>
            <person name="Degli Esposti M."/>
            <person name="Johnson D.B."/>
            <person name="Quatrini R."/>
        </authorList>
    </citation>
    <scope>NUCLEOTIDE SEQUENCE</scope>
    <source>
        <strain evidence="5">VAN18-1</strain>
    </source>
</reference>
<keyword evidence="2 4" id="KW-0479">Metal-binding</keyword>
<dbReference type="PANTHER" id="PTHR20854">
    <property type="entry name" value="INOSITOL MONOPHOSPHATASE"/>
    <property type="match status" value="1"/>
</dbReference>
<comment type="caution">
    <text evidence="5">The sequence shown here is derived from an EMBL/GenBank/DDBJ whole genome shotgun (WGS) entry which is preliminary data.</text>
</comment>
<dbReference type="GO" id="GO:0007165">
    <property type="term" value="P:signal transduction"/>
    <property type="evidence" value="ECO:0007669"/>
    <property type="project" value="TreeGrafter"/>
</dbReference>
<keyword evidence="6" id="KW-1185">Reference proteome</keyword>
<dbReference type="CDD" id="cd01637">
    <property type="entry name" value="IMPase_like"/>
    <property type="match status" value="1"/>
</dbReference>